<evidence type="ECO:0000313" key="2">
    <source>
        <dbReference type="Proteomes" id="UP000381378"/>
    </source>
</evidence>
<evidence type="ECO:0000313" key="1">
    <source>
        <dbReference type="EMBL" id="VVQ19496.1"/>
    </source>
</evidence>
<dbReference type="EMBL" id="CABVJF010000022">
    <property type="protein sequence ID" value="VVQ19496.1"/>
    <property type="molecule type" value="Genomic_DNA"/>
</dbReference>
<dbReference type="OrthoDB" id="7021542at2"/>
<proteinExistence type="predicted"/>
<gene>
    <name evidence="1" type="ORF">PS928_04830</name>
</gene>
<name>A0A5E7MGW6_PSEFL</name>
<accession>A0A5E7MGW6</accession>
<protein>
    <submittedName>
        <fullName evidence="1">Uncharacterized protein</fullName>
    </submittedName>
</protein>
<organism evidence="1 2">
    <name type="scientific">Pseudomonas fluorescens</name>
    <dbReference type="NCBI Taxonomy" id="294"/>
    <lineage>
        <taxon>Bacteria</taxon>
        <taxon>Pseudomonadati</taxon>
        <taxon>Pseudomonadota</taxon>
        <taxon>Gammaproteobacteria</taxon>
        <taxon>Pseudomonadales</taxon>
        <taxon>Pseudomonadaceae</taxon>
        <taxon>Pseudomonas</taxon>
    </lineage>
</organism>
<dbReference type="AlphaFoldDB" id="A0A5E7MGW6"/>
<reference evidence="1 2" key="1">
    <citation type="submission" date="2019-09" db="EMBL/GenBank/DDBJ databases">
        <authorList>
            <person name="Chandra G."/>
            <person name="Truman W A."/>
        </authorList>
    </citation>
    <scope>NUCLEOTIDE SEQUENCE [LARGE SCALE GENOMIC DNA]</scope>
    <source>
        <strain evidence="1">PS928</strain>
    </source>
</reference>
<dbReference type="RefSeq" id="WP_150787469.1">
    <property type="nucleotide sequence ID" value="NZ_CABVJF010000022.1"/>
</dbReference>
<sequence length="140" mass="15732">MFRTHDSALAGFPGMFGEGYSNWHVVGRLLDLHCFHVCLEHSQEGRTWSFIQMTSDVKSLKEILNQGDSSTVVTELQVMTPAWMNKWDSWRMEKLVSLAIGYDQLGVAVSVIEVAGGQIYTDVHADNFDPSSLTDVCKIY</sequence>
<dbReference type="Proteomes" id="UP000381378">
    <property type="component" value="Unassembled WGS sequence"/>
</dbReference>